<dbReference type="InterPro" id="IPR012427">
    <property type="entry name" value="DUF1622"/>
</dbReference>
<dbReference type="EMBL" id="ACEC01000118">
    <property type="protein sequence ID" value="EEG29039.1"/>
    <property type="molecule type" value="Genomic_DNA"/>
</dbReference>
<dbReference type="PANTHER" id="PTHR38468:SF1">
    <property type="entry name" value="SLL0939 PROTEIN"/>
    <property type="match status" value="1"/>
</dbReference>
<dbReference type="HOGENOM" id="CLU_136765_2_0_9"/>
<evidence type="ECO:0000313" key="1">
    <source>
        <dbReference type="EMBL" id="EEG29039.1"/>
    </source>
</evidence>
<dbReference type="Proteomes" id="UP000003340">
    <property type="component" value="Unassembled WGS sequence"/>
</dbReference>
<keyword evidence="2" id="KW-1185">Reference proteome</keyword>
<dbReference type="AlphaFoldDB" id="C0EHM1"/>
<evidence type="ECO:0008006" key="3">
    <source>
        <dbReference type="Google" id="ProtNLM"/>
    </source>
</evidence>
<dbReference type="eggNOG" id="COG4828">
    <property type="taxonomic scope" value="Bacteria"/>
</dbReference>
<protein>
    <recommendedName>
        <fullName evidence="3">DUF1622 domain-containing protein</fullName>
    </recommendedName>
</protein>
<name>C0EHM1_9FIRM</name>
<dbReference type="STRING" id="537013.CLOSTMETH_03366"/>
<dbReference type="PANTHER" id="PTHR38468">
    <property type="entry name" value="SLL0939 PROTEIN"/>
    <property type="match status" value="1"/>
</dbReference>
<proteinExistence type="predicted"/>
<reference evidence="1 2" key="2">
    <citation type="submission" date="2009-02" db="EMBL/GenBank/DDBJ databases">
        <title>Draft genome sequence of Clostridium methylpentosum (DSM 5476).</title>
        <authorList>
            <person name="Sudarsanam P."/>
            <person name="Ley R."/>
            <person name="Guruge J."/>
            <person name="Turnbaugh P.J."/>
            <person name="Mahowald M."/>
            <person name="Liep D."/>
            <person name="Gordon J."/>
        </authorList>
    </citation>
    <scope>NUCLEOTIDE SEQUENCE [LARGE SCALE GENOMIC DNA]</scope>
    <source>
        <strain evidence="1 2">DSM 5476</strain>
    </source>
</reference>
<organism evidence="1 2">
    <name type="scientific">[Clostridium] methylpentosum DSM 5476</name>
    <dbReference type="NCBI Taxonomy" id="537013"/>
    <lineage>
        <taxon>Bacteria</taxon>
        <taxon>Bacillati</taxon>
        <taxon>Bacillota</taxon>
        <taxon>Clostridia</taxon>
        <taxon>Eubacteriales</taxon>
        <taxon>Oscillospiraceae</taxon>
        <taxon>Oscillospiraceae incertae sedis</taxon>
    </lineage>
</organism>
<sequence length="125" mass="13924">MDFLHSLLAIIVDVAIIFFEFAGVIVIVCSGVVGVIRYIKRSPTTRLYLAKGMAMGLEFKLGSEILRTVVLRDFSEIATVAGIIALRAALTFLIHWEIKNEEAQHDKNIDETKVLFKKSDKAGKD</sequence>
<dbReference type="Pfam" id="PF07784">
    <property type="entry name" value="DUF1622"/>
    <property type="match status" value="1"/>
</dbReference>
<reference evidence="1 2" key="1">
    <citation type="submission" date="2009-01" db="EMBL/GenBank/DDBJ databases">
        <authorList>
            <person name="Fulton L."/>
            <person name="Clifton S."/>
            <person name="Fulton B."/>
            <person name="Xu J."/>
            <person name="Minx P."/>
            <person name="Pepin K.H."/>
            <person name="Johnson M."/>
            <person name="Bhonagiri V."/>
            <person name="Nash W.E."/>
            <person name="Mardis E.R."/>
            <person name="Wilson R.K."/>
        </authorList>
    </citation>
    <scope>NUCLEOTIDE SEQUENCE [LARGE SCALE GENOMIC DNA]</scope>
    <source>
        <strain evidence="1 2">DSM 5476</strain>
    </source>
</reference>
<evidence type="ECO:0000313" key="2">
    <source>
        <dbReference type="Proteomes" id="UP000003340"/>
    </source>
</evidence>
<gene>
    <name evidence="1" type="ORF">CLOSTMETH_03366</name>
</gene>
<comment type="caution">
    <text evidence="1">The sequence shown here is derived from an EMBL/GenBank/DDBJ whole genome shotgun (WGS) entry which is preliminary data.</text>
</comment>
<accession>C0EHM1</accession>